<gene>
    <name evidence="5" type="ORF">UFOVP1088_46</name>
    <name evidence="6" type="ORF">UFOVP1149_17</name>
    <name evidence="7" type="ORF">UFOVP1330_4</name>
    <name evidence="8" type="ORF">UFOVP1441_49</name>
    <name evidence="2" type="ORF">UFOVP486_5</name>
    <name evidence="3" type="ORF">UFOVP911_37</name>
    <name evidence="4" type="ORF">UFOVP997_15</name>
</gene>
<evidence type="ECO:0000313" key="7">
    <source>
        <dbReference type="EMBL" id="CAB4198899.1"/>
    </source>
</evidence>
<evidence type="ECO:0000256" key="1">
    <source>
        <dbReference type="SAM" id="MobiDB-lite"/>
    </source>
</evidence>
<feature type="compositionally biased region" description="Polar residues" evidence="1">
    <location>
        <begin position="38"/>
        <end position="56"/>
    </location>
</feature>
<dbReference type="EMBL" id="LR797095">
    <property type="protein sequence ID" value="CAB4186418.1"/>
    <property type="molecule type" value="Genomic_DNA"/>
</dbReference>
<evidence type="ECO:0000313" key="4">
    <source>
        <dbReference type="EMBL" id="CAB4177282.1"/>
    </source>
</evidence>
<dbReference type="EMBL" id="LR796856">
    <property type="protein sequence ID" value="CAB4170322.1"/>
    <property type="molecule type" value="Genomic_DNA"/>
</dbReference>
<feature type="region of interest" description="Disordered" evidence="1">
    <location>
        <begin position="38"/>
        <end position="64"/>
    </location>
</feature>
<dbReference type="EMBL" id="LR796949">
    <property type="protein sequence ID" value="CAB4177282.1"/>
    <property type="molecule type" value="Genomic_DNA"/>
</dbReference>
<dbReference type="EMBL" id="LR797275">
    <property type="protein sequence ID" value="CAB4198899.1"/>
    <property type="molecule type" value="Genomic_DNA"/>
</dbReference>
<evidence type="ECO:0000313" key="6">
    <source>
        <dbReference type="EMBL" id="CAB4186418.1"/>
    </source>
</evidence>
<accession>A0A6J5MGV2</accession>
<evidence type="ECO:0000313" key="3">
    <source>
        <dbReference type="EMBL" id="CAB4170322.1"/>
    </source>
</evidence>
<protein>
    <submittedName>
        <fullName evidence="2">Uncharacterized protein</fullName>
    </submittedName>
</protein>
<sequence>MKINKNKKSLTIIHRGQATSNKRKQSIVNTRIIGSLYRNNNATGGKTVSDGGSSLVSDWPSPPI</sequence>
<name>A0A6J5MGV2_9CAUD</name>
<evidence type="ECO:0000313" key="5">
    <source>
        <dbReference type="EMBL" id="CAB4183224.1"/>
    </source>
</evidence>
<organism evidence="2">
    <name type="scientific">uncultured Caudovirales phage</name>
    <dbReference type="NCBI Taxonomy" id="2100421"/>
    <lineage>
        <taxon>Viruses</taxon>
        <taxon>Duplodnaviria</taxon>
        <taxon>Heunggongvirae</taxon>
        <taxon>Uroviricota</taxon>
        <taxon>Caudoviricetes</taxon>
        <taxon>Peduoviridae</taxon>
        <taxon>Maltschvirus</taxon>
        <taxon>Maltschvirus maltsch</taxon>
    </lineage>
</organism>
<reference evidence="2" key="1">
    <citation type="submission" date="2020-04" db="EMBL/GenBank/DDBJ databases">
        <authorList>
            <person name="Chiriac C."/>
            <person name="Salcher M."/>
            <person name="Ghai R."/>
            <person name="Kavagutti S V."/>
        </authorList>
    </citation>
    <scope>NUCLEOTIDE SEQUENCE</scope>
</reference>
<dbReference type="EMBL" id="LR796449">
    <property type="protein sequence ID" value="CAB4145351.1"/>
    <property type="molecule type" value="Genomic_DNA"/>
</dbReference>
<proteinExistence type="predicted"/>
<evidence type="ECO:0000313" key="2">
    <source>
        <dbReference type="EMBL" id="CAB4145351.1"/>
    </source>
</evidence>
<evidence type="ECO:0000313" key="8">
    <source>
        <dbReference type="EMBL" id="CAB4212931.1"/>
    </source>
</evidence>
<dbReference type="EMBL" id="LR797387">
    <property type="protein sequence ID" value="CAB4212931.1"/>
    <property type="molecule type" value="Genomic_DNA"/>
</dbReference>
<dbReference type="EMBL" id="LR797028">
    <property type="protein sequence ID" value="CAB4183224.1"/>
    <property type="molecule type" value="Genomic_DNA"/>
</dbReference>